<organism evidence="2 3">
    <name type="scientific">Parafrankia colletiae</name>
    <dbReference type="NCBI Taxonomy" id="573497"/>
    <lineage>
        <taxon>Bacteria</taxon>
        <taxon>Bacillati</taxon>
        <taxon>Actinomycetota</taxon>
        <taxon>Actinomycetes</taxon>
        <taxon>Frankiales</taxon>
        <taxon>Frankiaceae</taxon>
        <taxon>Parafrankia</taxon>
    </lineage>
</organism>
<keyword evidence="1" id="KW-0732">Signal</keyword>
<dbReference type="Proteomes" id="UP000179627">
    <property type="component" value="Unassembled WGS sequence"/>
</dbReference>
<reference evidence="3" key="1">
    <citation type="submission" date="2016-07" db="EMBL/GenBank/DDBJ databases">
        <title>Sequence Frankia sp. strain CcI1.17.</title>
        <authorList>
            <person name="Ghodhbane-Gtari F."/>
            <person name="Swanson E."/>
            <person name="Gueddou A."/>
            <person name="Morris K."/>
            <person name="Hezbri K."/>
            <person name="Ktari A."/>
            <person name="Nouioui I."/>
            <person name="Abebe-Akele F."/>
            <person name="Simpson S."/>
            <person name="Thomas K."/>
            <person name="Gtari M."/>
            <person name="Tisa L.S."/>
            <person name="Hurst S."/>
        </authorList>
    </citation>
    <scope>NUCLEOTIDE SEQUENCE [LARGE SCALE GENOMIC DNA]</scope>
    <source>
        <strain evidence="3">Cc1.17</strain>
    </source>
</reference>
<name>A0A1S1QB28_9ACTN</name>
<protein>
    <recommendedName>
        <fullName evidence="4">DUF3558 domain-containing protein</fullName>
    </recommendedName>
</protein>
<accession>A0A1S1QB28</accession>
<feature type="signal peptide" evidence="1">
    <location>
        <begin position="1"/>
        <end position="29"/>
    </location>
</feature>
<gene>
    <name evidence="2" type="ORF">CC117_27490</name>
</gene>
<proteinExistence type="predicted"/>
<sequence>MIMHVVQSCRMVRLMVTLGAVLVSCLATTSCGSAPGPVPPCPLLEVREIQARIDASWSQGRQWESEGNTDAIGCNFRSPRGFVTIWSEEKNAAEYYRSSRDAPVQQPQEDMGGVGYEGYAYTSPGNVQEVHLLKGDAYIQVIVGAGAVPGTARHFGDLVVARLP</sequence>
<feature type="chain" id="PRO_5038895399" description="DUF3558 domain-containing protein" evidence="1">
    <location>
        <begin position="30"/>
        <end position="164"/>
    </location>
</feature>
<evidence type="ECO:0000256" key="1">
    <source>
        <dbReference type="SAM" id="SignalP"/>
    </source>
</evidence>
<dbReference type="EMBL" id="MBLM01000150">
    <property type="protein sequence ID" value="OHV30796.1"/>
    <property type="molecule type" value="Genomic_DNA"/>
</dbReference>
<dbReference type="AlphaFoldDB" id="A0A1S1QB28"/>
<evidence type="ECO:0000313" key="2">
    <source>
        <dbReference type="EMBL" id="OHV30796.1"/>
    </source>
</evidence>
<comment type="caution">
    <text evidence="2">The sequence shown here is derived from an EMBL/GenBank/DDBJ whole genome shotgun (WGS) entry which is preliminary data.</text>
</comment>
<evidence type="ECO:0008006" key="4">
    <source>
        <dbReference type="Google" id="ProtNLM"/>
    </source>
</evidence>
<keyword evidence="3" id="KW-1185">Reference proteome</keyword>
<evidence type="ECO:0000313" key="3">
    <source>
        <dbReference type="Proteomes" id="UP000179627"/>
    </source>
</evidence>